<comment type="caution">
    <text evidence="8">The sequence shown here is derived from an EMBL/GenBank/DDBJ whole genome shotgun (WGS) entry which is preliminary data.</text>
</comment>
<evidence type="ECO:0000256" key="6">
    <source>
        <dbReference type="SAM" id="MobiDB-lite"/>
    </source>
</evidence>
<evidence type="ECO:0000259" key="7">
    <source>
        <dbReference type="PROSITE" id="PS50846"/>
    </source>
</evidence>
<keyword evidence="9" id="KW-1185">Reference proteome</keyword>
<dbReference type="PANTHER" id="PTHR45868">
    <property type="entry name" value="HEAVY METAL-ASSOCIATED ISOPRENYLATED PLANT PROTEIN 33-RELATED"/>
    <property type="match status" value="1"/>
</dbReference>
<dbReference type="InterPro" id="IPR006121">
    <property type="entry name" value="HMA_dom"/>
</dbReference>
<keyword evidence="1" id="KW-0488">Methylation</keyword>
<feature type="compositionally biased region" description="Low complexity" evidence="6">
    <location>
        <begin position="78"/>
        <end position="94"/>
    </location>
</feature>
<dbReference type="Gene3D" id="3.30.70.100">
    <property type="match status" value="1"/>
</dbReference>
<keyword evidence="2" id="KW-0479">Metal-binding</keyword>
<dbReference type="CDD" id="cd00371">
    <property type="entry name" value="HMA"/>
    <property type="match status" value="1"/>
</dbReference>
<dbReference type="PROSITE" id="PS50846">
    <property type="entry name" value="HMA_2"/>
    <property type="match status" value="1"/>
</dbReference>
<evidence type="ECO:0000256" key="4">
    <source>
        <dbReference type="ARBA" id="ARBA00023289"/>
    </source>
</evidence>
<keyword evidence="3" id="KW-0449">Lipoprotein</keyword>
<dbReference type="AlphaFoldDB" id="A0A9W7LTZ2"/>
<name>A0A9W7LTZ2_HIBTR</name>
<dbReference type="PANTHER" id="PTHR45868:SF19">
    <property type="entry name" value="HEAVY METAL-ASSOCIATED ISOPRENYLATED PLANT PROTEIN 37"/>
    <property type="match status" value="1"/>
</dbReference>
<accession>A0A9W7LTZ2</accession>
<protein>
    <recommendedName>
        <fullName evidence="7">HMA domain-containing protein</fullName>
    </recommendedName>
</protein>
<evidence type="ECO:0000313" key="8">
    <source>
        <dbReference type="EMBL" id="GMI75155.1"/>
    </source>
</evidence>
<evidence type="ECO:0000313" key="9">
    <source>
        <dbReference type="Proteomes" id="UP001165190"/>
    </source>
</evidence>
<gene>
    <name evidence="8" type="ORF">HRI_001184800</name>
</gene>
<dbReference type="Pfam" id="PF00403">
    <property type="entry name" value="HMA"/>
    <property type="match status" value="1"/>
</dbReference>
<dbReference type="InterPro" id="IPR036163">
    <property type="entry name" value="HMA_dom_sf"/>
</dbReference>
<sequence>MTKEEDFKLLKIQTCVLKVNIHCDGCKQKVKKLLQRIEGVYQVSIDAEQQKVTVSGSVDSATLIKKLVRAEKYAEVWSQKSNQNQNQTQNQKNNCIKDKNKNKLNNNNNKGQKQGILKGIEPFKNQQQKFPISISEEDDEYMDDYDEEDEEDELQFLKPNQLGQLGQLGGLFRQQALDAANNGKKGVGNMNPGSSNNNNVMSGYAGKKGNPNQNMGMKVSPGLLDPKTLAALKMNNAQLGGLPLNAAAEVKRGNDMNSMAGLSGFHGNGANVVPNPSVLGANPNAVGGYHQVQSNNCLQGPPASSFPNGGYATGQYPSSMLMNINGYNNPSSSMMNMQKRHAMQQQQPQMLYHRSPLTPPNTGYYYNYNPPPLYSFPEVPNYNVDHHSTATTHIFSDDNTSSSCSIM</sequence>
<evidence type="ECO:0000256" key="5">
    <source>
        <dbReference type="ARBA" id="ARBA00024045"/>
    </source>
</evidence>
<evidence type="ECO:0000256" key="1">
    <source>
        <dbReference type="ARBA" id="ARBA00022481"/>
    </source>
</evidence>
<evidence type="ECO:0000256" key="3">
    <source>
        <dbReference type="ARBA" id="ARBA00023288"/>
    </source>
</evidence>
<comment type="similarity">
    <text evidence="5">Belongs to the HIPP family.</text>
</comment>
<feature type="region of interest" description="Disordered" evidence="6">
    <location>
        <begin position="186"/>
        <end position="214"/>
    </location>
</feature>
<proteinExistence type="inferred from homology"/>
<feature type="domain" description="HMA" evidence="7">
    <location>
        <begin position="12"/>
        <end position="79"/>
    </location>
</feature>
<feature type="compositionally biased region" description="Low complexity" evidence="6">
    <location>
        <begin position="187"/>
        <end position="203"/>
    </location>
</feature>
<reference evidence="8" key="1">
    <citation type="submission" date="2023-05" db="EMBL/GenBank/DDBJ databases">
        <title>Genome and transcriptome analyses reveal genes involved in the formation of fine ridges on petal epidermal cells in Hibiscus trionum.</title>
        <authorList>
            <person name="Koshimizu S."/>
            <person name="Masuda S."/>
            <person name="Ishii T."/>
            <person name="Shirasu K."/>
            <person name="Hoshino A."/>
            <person name="Arita M."/>
        </authorList>
    </citation>
    <scope>NUCLEOTIDE SEQUENCE</scope>
    <source>
        <strain evidence="8">Hamamatsu line</strain>
    </source>
</reference>
<dbReference type="Proteomes" id="UP001165190">
    <property type="component" value="Unassembled WGS sequence"/>
</dbReference>
<evidence type="ECO:0000256" key="2">
    <source>
        <dbReference type="ARBA" id="ARBA00022723"/>
    </source>
</evidence>
<dbReference type="SUPFAM" id="SSF55008">
    <property type="entry name" value="HMA, heavy metal-associated domain"/>
    <property type="match status" value="1"/>
</dbReference>
<feature type="region of interest" description="Disordered" evidence="6">
    <location>
        <begin position="78"/>
        <end position="111"/>
    </location>
</feature>
<keyword evidence="4" id="KW-0636">Prenylation</keyword>
<dbReference type="GO" id="GO:0046872">
    <property type="term" value="F:metal ion binding"/>
    <property type="evidence" value="ECO:0007669"/>
    <property type="project" value="UniProtKB-KW"/>
</dbReference>
<dbReference type="EMBL" id="BSYR01000011">
    <property type="protein sequence ID" value="GMI75155.1"/>
    <property type="molecule type" value="Genomic_DNA"/>
</dbReference>
<organism evidence="8 9">
    <name type="scientific">Hibiscus trionum</name>
    <name type="common">Flower of an hour</name>
    <dbReference type="NCBI Taxonomy" id="183268"/>
    <lineage>
        <taxon>Eukaryota</taxon>
        <taxon>Viridiplantae</taxon>
        <taxon>Streptophyta</taxon>
        <taxon>Embryophyta</taxon>
        <taxon>Tracheophyta</taxon>
        <taxon>Spermatophyta</taxon>
        <taxon>Magnoliopsida</taxon>
        <taxon>eudicotyledons</taxon>
        <taxon>Gunneridae</taxon>
        <taxon>Pentapetalae</taxon>
        <taxon>rosids</taxon>
        <taxon>malvids</taxon>
        <taxon>Malvales</taxon>
        <taxon>Malvaceae</taxon>
        <taxon>Malvoideae</taxon>
        <taxon>Hibiscus</taxon>
    </lineage>
</organism>
<dbReference type="OrthoDB" id="689350at2759"/>